<reference evidence="2" key="1">
    <citation type="journal article" date="2021" name="Nat. Commun.">
        <title>Genetic determinants of endophytism in the Arabidopsis root mycobiome.</title>
        <authorList>
            <person name="Mesny F."/>
            <person name="Miyauchi S."/>
            <person name="Thiergart T."/>
            <person name="Pickel B."/>
            <person name="Atanasova L."/>
            <person name="Karlsson M."/>
            <person name="Huettel B."/>
            <person name="Barry K.W."/>
            <person name="Haridas S."/>
            <person name="Chen C."/>
            <person name="Bauer D."/>
            <person name="Andreopoulos W."/>
            <person name="Pangilinan J."/>
            <person name="LaButti K."/>
            <person name="Riley R."/>
            <person name="Lipzen A."/>
            <person name="Clum A."/>
            <person name="Drula E."/>
            <person name="Henrissat B."/>
            <person name="Kohler A."/>
            <person name="Grigoriev I.V."/>
            <person name="Martin F.M."/>
            <person name="Hacquard S."/>
        </authorList>
    </citation>
    <scope>NUCLEOTIDE SEQUENCE</scope>
    <source>
        <strain evidence="2">MPI-SDFR-AT-0120</strain>
    </source>
</reference>
<sequence>MCVHGVAHLGIPSMLKTLTLLCLEGALRGTDAFVFHSLKVDAYVTHLCRIQCFEICPRERQIVIATIADRYLKPWGYSHRMASQGCSCGAYGANGQ</sequence>
<feature type="chain" id="PRO_5035459138" description="Secreted protein" evidence="1">
    <location>
        <begin position="33"/>
        <end position="96"/>
    </location>
</feature>
<dbReference type="EMBL" id="JAGMVJ010000002">
    <property type="protein sequence ID" value="KAH7093224.1"/>
    <property type="molecule type" value="Genomic_DNA"/>
</dbReference>
<dbReference type="Proteomes" id="UP000813461">
    <property type="component" value="Unassembled WGS sequence"/>
</dbReference>
<evidence type="ECO:0008006" key="4">
    <source>
        <dbReference type="Google" id="ProtNLM"/>
    </source>
</evidence>
<proteinExistence type="predicted"/>
<evidence type="ECO:0000313" key="3">
    <source>
        <dbReference type="Proteomes" id="UP000813461"/>
    </source>
</evidence>
<name>A0A8K0RFR9_9PLEO</name>
<keyword evidence="3" id="KW-1185">Reference proteome</keyword>
<accession>A0A8K0RFR9</accession>
<organism evidence="2 3">
    <name type="scientific">Paraphoma chrysanthemicola</name>
    <dbReference type="NCBI Taxonomy" id="798071"/>
    <lineage>
        <taxon>Eukaryota</taxon>
        <taxon>Fungi</taxon>
        <taxon>Dikarya</taxon>
        <taxon>Ascomycota</taxon>
        <taxon>Pezizomycotina</taxon>
        <taxon>Dothideomycetes</taxon>
        <taxon>Pleosporomycetidae</taxon>
        <taxon>Pleosporales</taxon>
        <taxon>Pleosporineae</taxon>
        <taxon>Phaeosphaeriaceae</taxon>
        <taxon>Paraphoma</taxon>
    </lineage>
</organism>
<evidence type="ECO:0000256" key="1">
    <source>
        <dbReference type="SAM" id="SignalP"/>
    </source>
</evidence>
<dbReference type="AlphaFoldDB" id="A0A8K0RFR9"/>
<protein>
    <recommendedName>
        <fullName evidence="4">Secreted protein</fullName>
    </recommendedName>
</protein>
<feature type="signal peptide" evidence="1">
    <location>
        <begin position="1"/>
        <end position="32"/>
    </location>
</feature>
<comment type="caution">
    <text evidence="2">The sequence shown here is derived from an EMBL/GenBank/DDBJ whole genome shotgun (WGS) entry which is preliminary data.</text>
</comment>
<gene>
    <name evidence="2" type="ORF">FB567DRAFT_514929</name>
</gene>
<keyword evidence="1" id="KW-0732">Signal</keyword>
<evidence type="ECO:0000313" key="2">
    <source>
        <dbReference type="EMBL" id="KAH7093224.1"/>
    </source>
</evidence>